<evidence type="ECO:0000313" key="4">
    <source>
        <dbReference type="Proteomes" id="UP000827892"/>
    </source>
</evidence>
<feature type="region of interest" description="Disordered" evidence="1">
    <location>
        <begin position="648"/>
        <end position="678"/>
    </location>
</feature>
<protein>
    <recommendedName>
        <fullName evidence="2">DUF7747 domain-containing protein</fullName>
    </recommendedName>
</protein>
<gene>
    <name evidence="3" type="ORF">L3Y34_009812</name>
</gene>
<organism evidence="3 4">
    <name type="scientific">Caenorhabditis briggsae</name>
    <dbReference type="NCBI Taxonomy" id="6238"/>
    <lineage>
        <taxon>Eukaryota</taxon>
        <taxon>Metazoa</taxon>
        <taxon>Ecdysozoa</taxon>
        <taxon>Nematoda</taxon>
        <taxon>Chromadorea</taxon>
        <taxon>Rhabditida</taxon>
        <taxon>Rhabditina</taxon>
        <taxon>Rhabditomorpha</taxon>
        <taxon>Rhabditoidea</taxon>
        <taxon>Rhabditidae</taxon>
        <taxon>Peloderinae</taxon>
        <taxon>Caenorhabditis</taxon>
    </lineage>
</organism>
<feature type="region of interest" description="Disordered" evidence="1">
    <location>
        <begin position="1"/>
        <end position="185"/>
    </location>
</feature>
<evidence type="ECO:0000256" key="1">
    <source>
        <dbReference type="SAM" id="MobiDB-lite"/>
    </source>
</evidence>
<feature type="domain" description="DUF7747" evidence="2">
    <location>
        <begin position="202"/>
        <end position="372"/>
    </location>
</feature>
<dbReference type="InterPro" id="IPR056649">
    <property type="entry name" value="DUF7747"/>
</dbReference>
<feature type="compositionally biased region" description="Pro residues" evidence="1">
    <location>
        <begin position="1"/>
        <end position="11"/>
    </location>
</feature>
<reference evidence="3 4" key="1">
    <citation type="submission" date="2022-02" db="EMBL/GenBank/DDBJ databases">
        <title>Chromosome-level reference genomes for two strains of Caenorhabditis briggsae: an improved platform for comparative genomics.</title>
        <authorList>
            <person name="Stevens L."/>
            <person name="Andersen E.C."/>
        </authorList>
    </citation>
    <scope>NUCLEOTIDE SEQUENCE [LARGE SCALE GENOMIC DNA]</scope>
    <source>
        <strain evidence="3">QX1410_ONT</strain>
        <tissue evidence="3">Whole-organism</tissue>
    </source>
</reference>
<dbReference type="PANTHER" id="PTHR31824:SF3">
    <property type="entry name" value="AAA DOMAIN-CONTAINING PROTEIN"/>
    <property type="match status" value="1"/>
</dbReference>
<dbReference type="Pfam" id="PF24927">
    <property type="entry name" value="DUF7747"/>
    <property type="match status" value="4"/>
</dbReference>
<feature type="domain" description="DUF7747" evidence="2">
    <location>
        <begin position="927"/>
        <end position="1089"/>
    </location>
</feature>
<dbReference type="EMBL" id="CP090895">
    <property type="protein sequence ID" value="ULT92302.1"/>
    <property type="molecule type" value="Genomic_DNA"/>
</dbReference>
<feature type="domain" description="DUF7747" evidence="2">
    <location>
        <begin position="414"/>
        <end position="584"/>
    </location>
</feature>
<dbReference type="Proteomes" id="UP000827892">
    <property type="component" value="Chromosome V"/>
</dbReference>
<feature type="domain" description="DUF7747" evidence="2">
    <location>
        <begin position="713"/>
        <end position="878"/>
    </location>
</feature>
<feature type="compositionally biased region" description="Basic residues" evidence="1">
    <location>
        <begin position="30"/>
        <end position="39"/>
    </location>
</feature>
<dbReference type="PANTHER" id="PTHR31824">
    <property type="entry name" value="PROTEIN CBG17809"/>
    <property type="match status" value="1"/>
</dbReference>
<name>A0AAE9A693_CAEBR</name>
<evidence type="ECO:0000313" key="3">
    <source>
        <dbReference type="EMBL" id="ULT92302.1"/>
    </source>
</evidence>
<feature type="compositionally biased region" description="Acidic residues" evidence="1">
    <location>
        <begin position="111"/>
        <end position="129"/>
    </location>
</feature>
<accession>A0AAE9A693</accession>
<proteinExistence type="predicted"/>
<feature type="compositionally biased region" description="Low complexity" evidence="1">
    <location>
        <begin position="51"/>
        <end position="60"/>
    </location>
</feature>
<evidence type="ECO:0000259" key="2">
    <source>
        <dbReference type="Pfam" id="PF24927"/>
    </source>
</evidence>
<sequence length="1350" mass="152236">MEDSPTPPTGPGPSEMDEMLVKSEDTPTARPKRQPKKNVRYSNADYLMGVAEGAPSSSSGPPKPQKSELEVPKSAARKRKSNPRQEEQAMILTDASQIHVAMEYEIPQNHEDDDGPPVLDDVEYGDEDVGVGQGGQADDGQESDYDEMAPDLERNPLTKKRGRPRLPENMVRPPPAVRVKPSPRVTPRSIETTRIAQQNVRLFHPELDTTPEGDAYATVVSGCLTELLRKERIIELLTNPVEFEQMWGKNTGWLLPKPPRLPPLTTEKGAFVFYVNGSSCKNAKEISNDDLRPWTAVSDVNIPNSVNIKPNVRRHAVARLSGQLRIVRHETRLAEYHLTEYNARLPREQRLKKKIFYLTRDNAIVGNVLILYEYMREGNAPVPINLPHGNDYLRRAAVVDRAAALNHPEMDKDSPFEPQPYEGMRGGLYLKLRPGCLAWAHNKKNLLDFMYNNTILVDKVALNVRLPDLPPLIETAGVFAFFAPSQDVANQIHHAPDGLSPWTVNATGMPDDDPSPAPRVRSTRRALILEQDGALSLAKDPKEQTDCILVETMSTLARCKRIRKRLYYIQHANSHLLGNVCYLYEFLCEGPLPSLMPGTEQTRYTAAGGGGGTVARIEGTPRKYAEMLIPADEGDDMVQIDELDVTDSMDPTSISGISARSAPSLQAPPPQQEDPQDATVMPEEEHMYPDMLENGYDVEFTEDPVEKSENPDPYYELPRILSTGHVYMTVRHKKVVTGFDHVLEWIVNSNNVEERGILNQTKPLHPPIVTNARAYAFFVAGTAIFPHDINRDDFSPWSGNGTAENLTRYRTKVRKIGASVEPNNSTFLLKDNADYKTCQFHLVYLYSTNPRDPRLRKKIYYLMETESKMVVSHALIIYDYTTEGRIPKLSSGQYKPVPKRQSMRNFNHSVQPDPTDEQFFSEDHRTSPFAELPNQCQDGTLYLHVTDRDFWTDRNRQIQFLVNEGNIIEEMGCLNSKVPDLPPPITGKGLVVFFVDMRELNIRALTIDKLVPWSESVSNSAGPTIRPKSCKTPLMVNAHGQLRVSKSPDHSTYQIHTYTATLPRCTRLRKKVVYVLKNGGPCGHALIMYSFTEAGETPQPLHKAIHGHYARGGGGSDDWYHNLDQNIREDVDLYMRTMNPGEAIKSLYEVHGIQVTRGMLYALRQSAADELDVETAYGSYATKDEQSGMIDVEMMDSEEMMVEEEEIIVEHTETVPYDHQGNGPRRNPFLEKNVATAGFVRGSVRNDALWRIAQKQFGVETQDQTFDQIFKLLYQRDEQRLLHNINVMFNVDIVAGDETQILEEEEHPGAHYLEHSEHQMMVVEEEVEGGGAGGPQEYMQQVVVDEEEMI</sequence>
<feature type="compositionally biased region" description="Acidic residues" evidence="1">
    <location>
        <begin position="139"/>
        <end position="150"/>
    </location>
</feature>